<sequence length="122" mass="13582">MMCIGQLLGPGLSMISYLFDLRFININVVADFKQSNPMICTSNRQGTSSANLLSLRIYIASLNTWSSHFSMKSSQELSQEIALIQFLALKVDATAVGIRIGQFLPLTFYNSVQNLNVMQNQV</sequence>
<reference evidence="1 2" key="1">
    <citation type="submission" date="2019-03" db="EMBL/GenBank/DDBJ databases">
        <title>Single cell metagenomics reveals metabolic interactions within the superorganism composed of flagellate Streblomastix strix and complex community of Bacteroidetes bacteria on its surface.</title>
        <authorList>
            <person name="Treitli S.C."/>
            <person name="Kolisko M."/>
            <person name="Husnik F."/>
            <person name="Keeling P."/>
            <person name="Hampl V."/>
        </authorList>
    </citation>
    <scope>NUCLEOTIDE SEQUENCE [LARGE SCALE GENOMIC DNA]</scope>
    <source>
        <strain evidence="1">ST1C</strain>
    </source>
</reference>
<protein>
    <submittedName>
        <fullName evidence="1">Uncharacterized protein</fullName>
    </submittedName>
</protein>
<proteinExistence type="predicted"/>
<organism evidence="1 2">
    <name type="scientific">Streblomastix strix</name>
    <dbReference type="NCBI Taxonomy" id="222440"/>
    <lineage>
        <taxon>Eukaryota</taxon>
        <taxon>Metamonada</taxon>
        <taxon>Preaxostyla</taxon>
        <taxon>Oxymonadida</taxon>
        <taxon>Streblomastigidae</taxon>
        <taxon>Streblomastix</taxon>
    </lineage>
</organism>
<evidence type="ECO:0000313" key="2">
    <source>
        <dbReference type="Proteomes" id="UP000324800"/>
    </source>
</evidence>
<comment type="caution">
    <text evidence="1">The sequence shown here is derived from an EMBL/GenBank/DDBJ whole genome shotgun (WGS) entry which is preliminary data.</text>
</comment>
<feature type="non-terminal residue" evidence="1">
    <location>
        <position position="122"/>
    </location>
</feature>
<name>A0A5J4TG03_9EUKA</name>
<dbReference type="EMBL" id="SNRW01032801">
    <property type="protein sequence ID" value="KAA6356551.1"/>
    <property type="molecule type" value="Genomic_DNA"/>
</dbReference>
<accession>A0A5J4TG03</accession>
<dbReference type="AlphaFoldDB" id="A0A5J4TG03"/>
<dbReference type="Proteomes" id="UP000324800">
    <property type="component" value="Unassembled WGS sequence"/>
</dbReference>
<evidence type="ECO:0000313" key="1">
    <source>
        <dbReference type="EMBL" id="KAA6356551.1"/>
    </source>
</evidence>
<gene>
    <name evidence="1" type="ORF">EZS28_047922</name>
</gene>